<gene>
    <name evidence="1" type="ORF">O6H91_10G041500</name>
</gene>
<accession>A0ACC2CG84</accession>
<protein>
    <submittedName>
        <fullName evidence="1">Uncharacterized protein</fullName>
    </submittedName>
</protein>
<organism evidence="1 2">
    <name type="scientific">Diphasiastrum complanatum</name>
    <name type="common">Issler's clubmoss</name>
    <name type="synonym">Lycopodium complanatum</name>
    <dbReference type="NCBI Taxonomy" id="34168"/>
    <lineage>
        <taxon>Eukaryota</taxon>
        <taxon>Viridiplantae</taxon>
        <taxon>Streptophyta</taxon>
        <taxon>Embryophyta</taxon>
        <taxon>Tracheophyta</taxon>
        <taxon>Lycopodiopsida</taxon>
        <taxon>Lycopodiales</taxon>
        <taxon>Lycopodiaceae</taxon>
        <taxon>Lycopodioideae</taxon>
        <taxon>Diphasiastrum</taxon>
    </lineage>
</organism>
<keyword evidence="2" id="KW-1185">Reference proteome</keyword>
<name>A0ACC2CG84_DIPCM</name>
<sequence length="374" mass="41816">MAAFLTSNANISSFLSTLNPTISSFAAAQLTALLPSTVQLQDYACTEKQRPSVAHNYFEPETDLPVIDLASLRSINGSERDKSIKELVRAGKEWGFFRLVNHGLPLPLITGLENQMHKAFALPLEMKERAVSFPNAPWGYVCTARSASVHKPLWQEGITLPLDPHTRKEVVNKLWNDDKEQCKRELSAYINSVQRIARELLEALAVGIGIESEVLSKYLVSGNSSSMLRLNCYPPCPDPSSILGLGAHSDPDLLTILHQDDVGGLQIYRDDRWMGVRPQVGTFVVNIGDVLQILSNGIYTSCNHRVMLNRERPRKSIAFFVVPQPALTVSPLPQLVDTDHPQLYKTFIYSDYVASYRSHKLDGKSNIEKFRLQN</sequence>
<evidence type="ECO:0000313" key="1">
    <source>
        <dbReference type="EMBL" id="KAJ7541017.1"/>
    </source>
</evidence>
<evidence type="ECO:0000313" key="2">
    <source>
        <dbReference type="Proteomes" id="UP001162992"/>
    </source>
</evidence>
<dbReference type="Proteomes" id="UP001162992">
    <property type="component" value="Chromosome 10"/>
</dbReference>
<proteinExistence type="predicted"/>
<dbReference type="EMBL" id="CM055101">
    <property type="protein sequence ID" value="KAJ7541017.1"/>
    <property type="molecule type" value="Genomic_DNA"/>
</dbReference>
<reference evidence="2" key="1">
    <citation type="journal article" date="2024" name="Proc. Natl. Acad. Sci. U.S.A.">
        <title>Extraordinary preservation of gene collinearity over three hundred million years revealed in homosporous lycophytes.</title>
        <authorList>
            <person name="Li C."/>
            <person name="Wickell D."/>
            <person name="Kuo L.Y."/>
            <person name="Chen X."/>
            <person name="Nie B."/>
            <person name="Liao X."/>
            <person name="Peng D."/>
            <person name="Ji J."/>
            <person name="Jenkins J."/>
            <person name="Williams M."/>
            <person name="Shu S."/>
            <person name="Plott C."/>
            <person name="Barry K."/>
            <person name="Rajasekar S."/>
            <person name="Grimwood J."/>
            <person name="Han X."/>
            <person name="Sun S."/>
            <person name="Hou Z."/>
            <person name="He W."/>
            <person name="Dai G."/>
            <person name="Sun C."/>
            <person name="Schmutz J."/>
            <person name="Leebens-Mack J.H."/>
            <person name="Li F.W."/>
            <person name="Wang L."/>
        </authorList>
    </citation>
    <scope>NUCLEOTIDE SEQUENCE [LARGE SCALE GENOMIC DNA]</scope>
    <source>
        <strain evidence="2">cv. PW_Plant_1</strain>
    </source>
</reference>
<comment type="caution">
    <text evidence="1">The sequence shown here is derived from an EMBL/GenBank/DDBJ whole genome shotgun (WGS) entry which is preliminary data.</text>
</comment>